<protein>
    <submittedName>
        <fullName evidence="1">Uncharacterized protein</fullName>
    </submittedName>
</protein>
<reference evidence="1" key="1">
    <citation type="submission" date="2019-11" db="EMBL/GenBank/DDBJ databases">
        <title>Characterization of Clostridium perfringens isolates from swine manure treated agricultural soils.</title>
        <authorList>
            <person name="Wushke S.T."/>
        </authorList>
    </citation>
    <scope>NUCLEOTIDE SEQUENCE</scope>
    <source>
        <strain evidence="1">X62</strain>
    </source>
</reference>
<dbReference type="EMBL" id="WNUR01001274">
    <property type="protein sequence ID" value="MDZ7543516.1"/>
    <property type="molecule type" value="Genomic_DNA"/>
</dbReference>
<feature type="non-terminal residue" evidence="1">
    <location>
        <position position="1"/>
    </location>
</feature>
<evidence type="ECO:0000313" key="2">
    <source>
        <dbReference type="Proteomes" id="UP001288944"/>
    </source>
</evidence>
<gene>
    <name evidence="1" type="ORF">GNF83_20540</name>
</gene>
<evidence type="ECO:0000313" key="1">
    <source>
        <dbReference type="EMBL" id="MDZ7543516.1"/>
    </source>
</evidence>
<sequence length="103" mass="11763">NGFIYGQGEMVFDYKIDDNIDVTEVIVKSGVDRYGYNGGENGEKFIYNYKTSDYEKITLSQGFEKIEDIGNYIENNTVKIKVVVDDMKGQSMVPRITVKGREK</sequence>
<dbReference type="AlphaFoldDB" id="A0AAW9KL53"/>
<proteinExistence type="predicted"/>
<accession>A0AAW9KL53</accession>
<name>A0AAW9KL53_CLOPF</name>
<organism evidence="1 2">
    <name type="scientific">Clostridium perfringens</name>
    <dbReference type="NCBI Taxonomy" id="1502"/>
    <lineage>
        <taxon>Bacteria</taxon>
        <taxon>Bacillati</taxon>
        <taxon>Bacillota</taxon>
        <taxon>Clostridia</taxon>
        <taxon>Eubacteriales</taxon>
        <taxon>Clostridiaceae</taxon>
        <taxon>Clostridium</taxon>
    </lineage>
</organism>
<dbReference type="Proteomes" id="UP001288944">
    <property type="component" value="Unassembled WGS sequence"/>
</dbReference>
<comment type="caution">
    <text evidence="1">The sequence shown here is derived from an EMBL/GenBank/DDBJ whole genome shotgun (WGS) entry which is preliminary data.</text>
</comment>